<keyword evidence="3" id="KW-1185">Reference proteome</keyword>
<comment type="caution">
    <text evidence="2">The sequence shown here is derived from an EMBL/GenBank/DDBJ whole genome shotgun (WGS) entry which is preliminary data.</text>
</comment>
<protein>
    <submittedName>
        <fullName evidence="2">Uncharacterized protein</fullName>
    </submittedName>
</protein>
<organism evidence="2 3">
    <name type="scientific">Elysia crispata</name>
    <name type="common">lettuce slug</name>
    <dbReference type="NCBI Taxonomy" id="231223"/>
    <lineage>
        <taxon>Eukaryota</taxon>
        <taxon>Metazoa</taxon>
        <taxon>Spiralia</taxon>
        <taxon>Lophotrochozoa</taxon>
        <taxon>Mollusca</taxon>
        <taxon>Gastropoda</taxon>
        <taxon>Heterobranchia</taxon>
        <taxon>Euthyneura</taxon>
        <taxon>Panpulmonata</taxon>
        <taxon>Sacoglossa</taxon>
        <taxon>Placobranchoidea</taxon>
        <taxon>Plakobranchidae</taxon>
        <taxon>Elysia</taxon>
    </lineage>
</organism>
<proteinExistence type="predicted"/>
<reference evidence="2" key="1">
    <citation type="journal article" date="2023" name="G3 (Bethesda)">
        <title>A reference genome for the long-term kleptoplast-retaining sea slug Elysia crispata morphotype clarki.</title>
        <authorList>
            <person name="Eastman K.E."/>
            <person name="Pendleton A.L."/>
            <person name="Shaikh M.A."/>
            <person name="Suttiyut T."/>
            <person name="Ogas R."/>
            <person name="Tomko P."/>
            <person name="Gavelis G."/>
            <person name="Widhalm J.R."/>
            <person name="Wisecaver J.H."/>
        </authorList>
    </citation>
    <scope>NUCLEOTIDE SEQUENCE</scope>
    <source>
        <strain evidence="2">ECLA1</strain>
    </source>
</reference>
<evidence type="ECO:0000256" key="1">
    <source>
        <dbReference type="SAM" id="MobiDB-lite"/>
    </source>
</evidence>
<gene>
    <name evidence="2" type="ORF">RRG08_012137</name>
</gene>
<name>A0AAE1AN04_9GAST</name>
<dbReference type="Proteomes" id="UP001283361">
    <property type="component" value="Unassembled WGS sequence"/>
</dbReference>
<dbReference type="EMBL" id="JAWDGP010001508">
    <property type="protein sequence ID" value="KAK3790880.1"/>
    <property type="molecule type" value="Genomic_DNA"/>
</dbReference>
<accession>A0AAE1AN04</accession>
<feature type="region of interest" description="Disordered" evidence="1">
    <location>
        <begin position="59"/>
        <end position="78"/>
    </location>
</feature>
<feature type="compositionally biased region" description="Polar residues" evidence="1">
    <location>
        <begin position="63"/>
        <end position="72"/>
    </location>
</feature>
<sequence length="78" mass="8878">MVTDVYSTPGEEGTKKLTLQRDEPFFQVADDGIKCKSVLSFCAQRDLWRCVQHLQADPIIPRSNDQARQTNKQAERAP</sequence>
<evidence type="ECO:0000313" key="3">
    <source>
        <dbReference type="Proteomes" id="UP001283361"/>
    </source>
</evidence>
<evidence type="ECO:0000313" key="2">
    <source>
        <dbReference type="EMBL" id="KAK3790880.1"/>
    </source>
</evidence>
<dbReference type="AlphaFoldDB" id="A0AAE1AN04"/>